<keyword evidence="4" id="KW-1185">Reference proteome</keyword>
<feature type="domain" description="A9CJY8-like N-terminal" evidence="2">
    <location>
        <begin position="13"/>
        <end position="55"/>
    </location>
</feature>
<protein>
    <recommendedName>
        <fullName evidence="5">Aspartate kinase</fullName>
    </recommendedName>
</protein>
<feature type="domain" description="CASTOR ACT" evidence="1">
    <location>
        <begin position="58"/>
        <end position="119"/>
    </location>
</feature>
<evidence type="ECO:0000313" key="3">
    <source>
        <dbReference type="EMBL" id="GAA5528509.1"/>
    </source>
</evidence>
<dbReference type="Gene3D" id="3.30.2130.10">
    <property type="entry name" value="VC0802-like"/>
    <property type="match status" value="1"/>
</dbReference>
<dbReference type="RefSeq" id="WP_345722123.1">
    <property type="nucleotide sequence ID" value="NZ_BAABRU010000007.1"/>
</dbReference>
<dbReference type="InterPro" id="IPR016540">
    <property type="entry name" value="UCP008459"/>
</dbReference>
<comment type="caution">
    <text evidence="3">The sequence shown here is derived from an EMBL/GenBank/DDBJ whole genome shotgun (WGS) entry which is preliminary data.</text>
</comment>
<sequence length="126" mass="14003">MHQLKLSVYSEMLAVTRLNVEQPWPEWALQSPFVSISRTTDELSIVCETKCVPENVQAERNWRGLRVVGTLDFSQVGILASLAAPLAQAQISIFVLSTYDTDYLLLREPEFNEAVAVLTAAGHQIG</sequence>
<dbReference type="Pfam" id="PF13840">
    <property type="entry name" value="ACT_7"/>
    <property type="match status" value="1"/>
</dbReference>
<dbReference type="PIRSF" id="PIRSF008459">
    <property type="entry name" value="UCP008459"/>
    <property type="match status" value="1"/>
</dbReference>
<dbReference type="InterPro" id="IPR045865">
    <property type="entry name" value="ACT-like_dom_sf"/>
</dbReference>
<dbReference type="PANTHER" id="PTHR31131:SF6">
    <property type="entry name" value="CASTOR ACT DOMAIN-CONTAINING PROTEIN"/>
    <property type="match status" value="1"/>
</dbReference>
<evidence type="ECO:0000313" key="4">
    <source>
        <dbReference type="Proteomes" id="UP001428290"/>
    </source>
</evidence>
<evidence type="ECO:0008006" key="5">
    <source>
        <dbReference type="Google" id="ProtNLM"/>
    </source>
</evidence>
<name>A0ABP9WZA4_9CHLR</name>
<dbReference type="InterPro" id="IPR027795">
    <property type="entry name" value="CASTOR_ACT_dom"/>
</dbReference>
<evidence type="ECO:0000259" key="2">
    <source>
        <dbReference type="Pfam" id="PF21631"/>
    </source>
</evidence>
<dbReference type="InterPro" id="IPR049447">
    <property type="entry name" value="A9CJY8-like_N"/>
</dbReference>
<dbReference type="EMBL" id="BAABRU010000007">
    <property type="protein sequence ID" value="GAA5528509.1"/>
    <property type="molecule type" value="Genomic_DNA"/>
</dbReference>
<accession>A0ABP9WZA4</accession>
<dbReference type="Pfam" id="PF21631">
    <property type="entry name" value="A9CJY8-like_N"/>
    <property type="match status" value="1"/>
</dbReference>
<proteinExistence type="predicted"/>
<dbReference type="Proteomes" id="UP001428290">
    <property type="component" value="Unassembled WGS sequence"/>
</dbReference>
<dbReference type="SUPFAM" id="SSF55021">
    <property type="entry name" value="ACT-like"/>
    <property type="match status" value="2"/>
</dbReference>
<gene>
    <name evidence="3" type="ORF">Hgul01_02310</name>
</gene>
<dbReference type="InterPro" id="IPR051719">
    <property type="entry name" value="CASTOR_mTORC1"/>
</dbReference>
<reference evidence="3 4" key="1">
    <citation type="submission" date="2024-02" db="EMBL/GenBank/DDBJ databases">
        <title>Herpetosiphon gulosus NBRC 112829.</title>
        <authorList>
            <person name="Ichikawa N."/>
            <person name="Katano-Makiyama Y."/>
            <person name="Hidaka K."/>
        </authorList>
    </citation>
    <scope>NUCLEOTIDE SEQUENCE [LARGE SCALE GENOMIC DNA]</scope>
    <source>
        <strain evidence="3 4">NBRC 112829</strain>
    </source>
</reference>
<evidence type="ECO:0000259" key="1">
    <source>
        <dbReference type="Pfam" id="PF13840"/>
    </source>
</evidence>
<dbReference type="PANTHER" id="PTHR31131">
    <property type="entry name" value="CHROMOSOME 1, WHOLE GENOME SHOTGUN SEQUENCE"/>
    <property type="match status" value="1"/>
</dbReference>
<organism evidence="3 4">
    <name type="scientific">Herpetosiphon gulosus</name>
    <dbReference type="NCBI Taxonomy" id="1973496"/>
    <lineage>
        <taxon>Bacteria</taxon>
        <taxon>Bacillati</taxon>
        <taxon>Chloroflexota</taxon>
        <taxon>Chloroflexia</taxon>
        <taxon>Herpetosiphonales</taxon>
        <taxon>Herpetosiphonaceae</taxon>
        <taxon>Herpetosiphon</taxon>
    </lineage>
</organism>